<dbReference type="AlphaFoldDB" id="A0A3M0DS65"/>
<organism evidence="1 2">
    <name type="scientific">Haloplanus aerogenes</name>
    <dbReference type="NCBI Taxonomy" id="660522"/>
    <lineage>
        <taxon>Archaea</taxon>
        <taxon>Methanobacteriati</taxon>
        <taxon>Methanobacteriota</taxon>
        <taxon>Stenosarchaea group</taxon>
        <taxon>Halobacteria</taxon>
        <taxon>Halobacteriales</taxon>
        <taxon>Haloferacaceae</taxon>
        <taxon>Haloplanus</taxon>
    </lineage>
</organism>
<gene>
    <name evidence="1" type="ORF">ATH50_0141</name>
</gene>
<dbReference type="Pfam" id="PF24333">
    <property type="entry name" value="DUF7501"/>
    <property type="match status" value="1"/>
</dbReference>
<dbReference type="InterPro" id="IPR055924">
    <property type="entry name" value="DUF7501"/>
</dbReference>
<comment type="caution">
    <text evidence="1">The sequence shown here is derived from an EMBL/GenBank/DDBJ whole genome shotgun (WGS) entry which is preliminary data.</text>
</comment>
<reference evidence="1 2" key="1">
    <citation type="journal article" date="2015" name="Stand. Genomic Sci.">
        <title>Genomic Encyclopedia of Bacterial and Archaeal Type Strains, Phase III: the genomes of soil and plant-associated and newly described type strains.</title>
        <authorList>
            <person name="Whitman W.B."/>
            <person name="Woyke T."/>
            <person name="Klenk H.P."/>
            <person name="Zhou Y."/>
            <person name="Lilburn T.G."/>
            <person name="Beck B.J."/>
            <person name="De Vos P."/>
            <person name="Vandamme P."/>
            <person name="Eisen J.A."/>
            <person name="Garrity G."/>
            <person name="Hugenholtz P."/>
            <person name="Kyrpides N.C."/>
        </authorList>
    </citation>
    <scope>NUCLEOTIDE SEQUENCE [LARGE SCALE GENOMIC DNA]</scope>
    <source>
        <strain evidence="1 2">CGMCC 1.10124</strain>
    </source>
</reference>
<dbReference type="EMBL" id="REFS01000001">
    <property type="protein sequence ID" value="RMB25058.1"/>
    <property type="molecule type" value="Genomic_DNA"/>
</dbReference>
<protein>
    <submittedName>
        <fullName evidence="1">Uncharacterized protein</fullName>
    </submittedName>
</protein>
<accession>A0A3M0DS65</accession>
<dbReference type="Proteomes" id="UP000277326">
    <property type="component" value="Unassembled WGS sequence"/>
</dbReference>
<sequence length="99" mass="11281">MAELVDVELELESLTFPATGRYRCRHRRRSRRINRSDDSHPPRDSTEWDNPDCCPFCGTASRDAGAGFVEHVETADTCRERFEAWLETISGDMGSTWTG</sequence>
<name>A0A3M0DS65_9EURY</name>
<evidence type="ECO:0000313" key="1">
    <source>
        <dbReference type="EMBL" id="RMB25058.1"/>
    </source>
</evidence>
<proteinExistence type="predicted"/>
<evidence type="ECO:0000313" key="2">
    <source>
        <dbReference type="Proteomes" id="UP000277326"/>
    </source>
</evidence>